<sequence length="223" mass="24042">MSASERVVLPDPSSFDGLTDHCTPAHVRLLRRPVLRTISSATGPLVLSMFVLIVATSAYSQGWPAAIVAGAVYAVLVTVVVAHVVQTAVPARCPRPRTRRATYVLQDGTAVIEARATGTGRDVVELSNHAKLPGTSSDTVRTMRRTLITTILRTNPHVTVRVTTRVPALARLYAEDFDAVAETLGLDRHSITRRVGVRERVTGVRTEVLLLPGRQSGADPALR</sequence>
<name>A0ABP8XGM1_9MICO</name>
<keyword evidence="1" id="KW-0472">Membrane</keyword>
<keyword evidence="3" id="KW-1185">Reference proteome</keyword>
<evidence type="ECO:0000256" key="1">
    <source>
        <dbReference type="SAM" id="Phobius"/>
    </source>
</evidence>
<gene>
    <name evidence="2" type="ORF">GCM10023198_32760</name>
</gene>
<protein>
    <submittedName>
        <fullName evidence="2">Uncharacterized protein</fullName>
    </submittedName>
</protein>
<keyword evidence="1" id="KW-0812">Transmembrane</keyword>
<proteinExistence type="predicted"/>
<evidence type="ECO:0000313" key="2">
    <source>
        <dbReference type="EMBL" id="GAA4707711.1"/>
    </source>
</evidence>
<reference evidence="3" key="1">
    <citation type="journal article" date="2019" name="Int. J. Syst. Evol. Microbiol.">
        <title>The Global Catalogue of Microorganisms (GCM) 10K type strain sequencing project: providing services to taxonomists for standard genome sequencing and annotation.</title>
        <authorList>
            <consortium name="The Broad Institute Genomics Platform"/>
            <consortium name="The Broad Institute Genome Sequencing Center for Infectious Disease"/>
            <person name="Wu L."/>
            <person name="Ma J."/>
        </authorList>
    </citation>
    <scope>NUCLEOTIDE SEQUENCE [LARGE SCALE GENOMIC DNA]</scope>
    <source>
        <strain evidence="3">JCM 17975</strain>
    </source>
</reference>
<evidence type="ECO:0000313" key="3">
    <source>
        <dbReference type="Proteomes" id="UP001500843"/>
    </source>
</evidence>
<feature type="transmembrane region" description="Helical" evidence="1">
    <location>
        <begin position="38"/>
        <end position="59"/>
    </location>
</feature>
<organism evidence="2 3">
    <name type="scientific">Promicromonospora umidemergens</name>
    <dbReference type="NCBI Taxonomy" id="629679"/>
    <lineage>
        <taxon>Bacteria</taxon>
        <taxon>Bacillati</taxon>
        <taxon>Actinomycetota</taxon>
        <taxon>Actinomycetes</taxon>
        <taxon>Micrococcales</taxon>
        <taxon>Promicromonosporaceae</taxon>
        <taxon>Promicromonospora</taxon>
    </lineage>
</organism>
<dbReference type="Proteomes" id="UP001500843">
    <property type="component" value="Unassembled WGS sequence"/>
</dbReference>
<comment type="caution">
    <text evidence="2">The sequence shown here is derived from an EMBL/GenBank/DDBJ whole genome shotgun (WGS) entry which is preliminary data.</text>
</comment>
<accession>A0ABP8XGM1</accession>
<feature type="transmembrane region" description="Helical" evidence="1">
    <location>
        <begin position="65"/>
        <end position="89"/>
    </location>
</feature>
<keyword evidence="1" id="KW-1133">Transmembrane helix</keyword>
<dbReference type="EMBL" id="BAABHM010000013">
    <property type="protein sequence ID" value="GAA4707711.1"/>
    <property type="molecule type" value="Genomic_DNA"/>
</dbReference>